<evidence type="ECO:0000256" key="1">
    <source>
        <dbReference type="SAM" id="Coils"/>
    </source>
</evidence>
<organism evidence="4 5">
    <name type="scientific">Adlercreutzia shanghongiae</name>
    <dbReference type="NCBI Taxonomy" id="3111773"/>
    <lineage>
        <taxon>Bacteria</taxon>
        <taxon>Bacillati</taxon>
        <taxon>Actinomycetota</taxon>
        <taxon>Coriobacteriia</taxon>
        <taxon>Eggerthellales</taxon>
        <taxon>Eggerthellaceae</taxon>
        <taxon>Adlercreutzia</taxon>
    </lineage>
</organism>
<dbReference type="RefSeq" id="WP_326454120.1">
    <property type="nucleotide sequence ID" value="NZ_JAYMFH010000001.1"/>
</dbReference>
<feature type="compositionally biased region" description="Polar residues" evidence="2">
    <location>
        <begin position="15"/>
        <end position="24"/>
    </location>
</feature>
<keyword evidence="5" id="KW-1185">Reference proteome</keyword>
<protein>
    <recommendedName>
        <fullName evidence="6">LemA family protein</fullName>
    </recommendedName>
</protein>
<evidence type="ECO:0000256" key="3">
    <source>
        <dbReference type="SAM" id="Phobius"/>
    </source>
</evidence>
<feature type="region of interest" description="Disordered" evidence="2">
    <location>
        <begin position="54"/>
        <end position="86"/>
    </location>
</feature>
<keyword evidence="3" id="KW-0812">Transmembrane</keyword>
<keyword evidence="1" id="KW-0175">Coiled coil</keyword>
<keyword evidence="3" id="KW-0472">Membrane</keyword>
<evidence type="ECO:0000313" key="5">
    <source>
        <dbReference type="Proteomes" id="UP001343724"/>
    </source>
</evidence>
<evidence type="ECO:0000256" key="2">
    <source>
        <dbReference type="SAM" id="MobiDB-lite"/>
    </source>
</evidence>
<keyword evidence="3" id="KW-1133">Transmembrane helix</keyword>
<sequence length="410" mass="43712">MAAKKPHHPMHIKSRTQGSSNEISFSVLDAAREARDAEERERRDAAAGKVSLFTLGKGGKPRSTPAKSQSIVLSGGASAPSSGTSTVERGLRGIVPAVVVICVLLALALVAGQALLSMKERQTSLRDTLNAQFDILNQCDEILIPFDKLVMEQYDPKRLVASATGDRAPSSSALVEGYRAVVADIAPARTQLEEVIAAVEALQPSLSDNTDKEAAAQAVTAARSRLNMLDAGVSIIEESLMATEAFLDARAGWKAVIDADAAAREATALMEEMTEQNVRGSQAKSEEALSLLEQAQGNFAQAEAVYPGLALESFNEYVARRLASQQAALAADAAYLARNKEELAAENDRYNALEAEAADLAQNLGEDDPERLVANRFYAAIESDKAAYEAERLKAGNADAFLREYLGTSA</sequence>
<dbReference type="Proteomes" id="UP001343724">
    <property type="component" value="Unassembled WGS sequence"/>
</dbReference>
<feature type="compositionally biased region" description="Basic residues" evidence="2">
    <location>
        <begin position="1"/>
        <end position="14"/>
    </location>
</feature>
<comment type="caution">
    <text evidence="4">The sequence shown here is derived from an EMBL/GenBank/DDBJ whole genome shotgun (WGS) entry which is preliminary data.</text>
</comment>
<reference evidence="4 5" key="1">
    <citation type="submission" date="2024-01" db="EMBL/GenBank/DDBJ databases">
        <title>novel species in genus Adlercreutzia.</title>
        <authorList>
            <person name="Liu X."/>
        </authorList>
    </citation>
    <scope>NUCLEOTIDE SEQUENCE [LARGE SCALE GENOMIC DNA]</scope>
    <source>
        <strain evidence="4 5">R22</strain>
    </source>
</reference>
<feature type="transmembrane region" description="Helical" evidence="3">
    <location>
        <begin position="94"/>
        <end position="116"/>
    </location>
</feature>
<feature type="compositionally biased region" description="Low complexity" evidence="2">
    <location>
        <begin position="74"/>
        <end position="86"/>
    </location>
</feature>
<proteinExistence type="predicted"/>
<dbReference type="EMBL" id="JAYMFH010000001">
    <property type="protein sequence ID" value="MEC4293779.1"/>
    <property type="molecule type" value="Genomic_DNA"/>
</dbReference>
<gene>
    <name evidence="4" type="ORF">VJ920_00450</name>
</gene>
<evidence type="ECO:0000313" key="4">
    <source>
        <dbReference type="EMBL" id="MEC4293779.1"/>
    </source>
</evidence>
<evidence type="ECO:0008006" key="6">
    <source>
        <dbReference type="Google" id="ProtNLM"/>
    </source>
</evidence>
<feature type="region of interest" description="Disordered" evidence="2">
    <location>
        <begin position="1"/>
        <end position="25"/>
    </location>
</feature>
<name>A0ABU6IVC4_9ACTN</name>
<feature type="coiled-coil region" evidence="1">
    <location>
        <begin position="336"/>
        <end position="363"/>
    </location>
</feature>
<accession>A0ABU6IVC4</accession>